<dbReference type="EMBL" id="KY549153">
    <property type="protein sequence ID" value="AQP30906.1"/>
    <property type="molecule type" value="Genomic_DNA"/>
</dbReference>
<organism evidence="1 2">
    <name type="scientific">Rhodococcus phage AngryOrchard</name>
    <dbReference type="NCBI Taxonomy" id="1955425"/>
    <lineage>
        <taxon>Viruses</taxon>
        <taxon>Duplodnaviria</taxon>
        <taxon>Heunggongvirae</taxon>
        <taxon>Uroviricota</taxon>
        <taxon>Caudoviricetes</taxon>
        <taxon>Rerduovirus</taxon>
        <taxon>Rhodococcus virus Takoda</taxon>
    </lineage>
</organism>
<reference evidence="2" key="1">
    <citation type="submission" date="2017-01" db="EMBL/GenBank/DDBJ databases">
        <authorList>
            <person name="Mah S.A."/>
            <person name="Swanson W.J."/>
            <person name="Moy G.W."/>
            <person name="Vacquier V.D."/>
        </authorList>
    </citation>
    <scope>NUCLEOTIDE SEQUENCE [LARGE SCALE GENOMIC DNA]</scope>
</reference>
<gene>
    <name evidence="1" type="ORF">SEA_ANGRYORCHARD_43</name>
</gene>
<sequence length="213" mass="24013">MNDAINPDVYQGFSNGAQMIDITENLNGNGAQAVQYIGRSTRLDGVVKGDPIEDLTKAKWFVERELARQLAARTPRPRVWDRWEDVPEGTKITDASGEAWYRNSAHFDSVKGPFTEILQGAVDPLEVRMSRLNNLAEADEYTVFTDCDGDYAMRVDDEHYMLRGDFDPEALLEKVENEHYLCLASAAYGPFEYDRDATTKLQVLRVARGVARA</sequence>
<proteinExistence type="predicted"/>
<name>A0A1S5VY78_9CAUD</name>
<evidence type="ECO:0000313" key="2">
    <source>
        <dbReference type="Proteomes" id="UP000223433"/>
    </source>
</evidence>
<protein>
    <submittedName>
        <fullName evidence="1">Uncharacterized protein</fullName>
    </submittedName>
</protein>
<evidence type="ECO:0000313" key="1">
    <source>
        <dbReference type="EMBL" id="AQP30906.1"/>
    </source>
</evidence>
<dbReference type="Proteomes" id="UP000223433">
    <property type="component" value="Segment"/>
</dbReference>
<accession>A0A1S5VY78</accession>